<accession>A0A7K7Q4E4</accession>
<evidence type="ECO:0000313" key="3">
    <source>
        <dbReference type="EMBL" id="NWZ74655.1"/>
    </source>
</evidence>
<dbReference type="InterPro" id="IPR027417">
    <property type="entry name" value="P-loop_NTPase"/>
</dbReference>
<evidence type="ECO:0000313" key="4">
    <source>
        <dbReference type="Proteomes" id="UP000549775"/>
    </source>
</evidence>
<dbReference type="OrthoDB" id="205623at2759"/>
<dbReference type="EC" id="2.8.2.-" evidence="1"/>
<organism evidence="3 4">
    <name type="scientific">Acrocephalus arundinaceus</name>
    <name type="common">Great reed-warbler</name>
    <dbReference type="NCBI Taxonomy" id="39621"/>
    <lineage>
        <taxon>Eukaryota</taxon>
        <taxon>Metazoa</taxon>
        <taxon>Chordata</taxon>
        <taxon>Craniata</taxon>
        <taxon>Vertebrata</taxon>
        <taxon>Euteleostomi</taxon>
        <taxon>Archelosauria</taxon>
        <taxon>Archosauria</taxon>
        <taxon>Dinosauria</taxon>
        <taxon>Saurischia</taxon>
        <taxon>Theropoda</taxon>
        <taxon>Coelurosauria</taxon>
        <taxon>Aves</taxon>
        <taxon>Neognathae</taxon>
        <taxon>Neoaves</taxon>
        <taxon>Telluraves</taxon>
        <taxon>Australaves</taxon>
        <taxon>Passeriformes</taxon>
        <taxon>Sylvioidea</taxon>
        <taxon>Sylviidae</taxon>
        <taxon>Acrocephalinae</taxon>
        <taxon>Acrocephalus</taxon>
    </lineage>
</organism>
<dbReference type="AlphaFoldDB" id="A0A7K7Q4E4"/>
<keyword evidence="4" id="KW-1185">Reference proteome</keyword>
<feature type="non-terminal residue" evidence="3">
    <location>
        <position position="77"/>
    </location>
</feature>
<feature type="domain" description="Sulfotransferase" evidence="2">
    <location>
        <begin position="16"/>
        <end position="61"/>
    </location>
</feature>
<evidence type="ECO:0000256" key="1">
    <source>
        <dbReference type="RuleBase" id="RU361155"/>
    </source>
</evidence>
<sequence length="77" mass="8785">ILSGFEIFGIFWGVPSPQVIYTVRDPKDVLVSLFHFARIFRPYKDPGTLEEFMEKFLEGDGAEFGGFWGRFGGLGEY</sequence>
<protein>
    <recommendedName>
        <fullName evidence="1">Sulfotransferase</fullName>
        <ecNumber evidence="1">2.8.2.-</ecNumber>
    </recommendedName>
</protein>
<proteinExistence type="inferred from homology"/>
<evidence type="ECO:0000259" key="2">
    <source>
        <dbReference type="Pfam" id="PF00685"/>
    </source>
</evidence>
<dbReference type="Gene3D" id="3.40.50.300">
    <property type="entry name" value="P-loop containing nucleotide triphosphate hydrolases"/>
    <property type="match status" value="1"/>
</dbReference>
<dbReference type="EMBL" id="VZST01028194">
    <property type="protein sequence ID" value="NWZ74655.1"/>
    <property type="molecule type" value="Genomic_DNA"/>
</dbReference>
<keyword evidence="1 3" id="KW-0808">Transferase</keyword>
<dbReference type="GO" id="GO:0008146">
    <property type="term" value="F:sulfotransferase activity"/>
    <property type="evidence" value="ECO:0007669"/>
    <property type="project" value="InterPro"/>
</dbReference>
<comment type="similarity">
    <text evidence="1">Belongs to the sulfotransferase 1 family.</text>
</comment>
<reference evidence="3 4" key="1">
    <citation type="submission" date="2019-09" db="EMBL/GenBank/DDBJ databases">
        <title>Bird 10,000 Genomes (B10K) Project - Family phase.</title>
        <authorList>
            <person name="Zhang G."/>
        </authorList>
    </citation>
    <scope>NUCLEOTIDE SEQUENCE [LARGE SCALE GENOMIC DNA]</scope>
    <source>
        <strain evidence="3">OUT-0054</strain>
        <tissue evidence="3">Blood</tissue>
    </source>
</reference>
<name>A0A7K7Q4E4_ACRAR</name>
<dbReference type="SUPFAM" id="SSF52540">
    <property type="entry name" value="P-loop containing nucleoside triphosphate hydrolases"/>
    <property type="match status" value="1"/>
</dbReference>
<gene>
    <name evidence="3" type="primary">Sult3a1</name>
    <name evidence="3" type="ORF">ACRARU_R15463</name>
</gene>
<dbReference type="Pfam" id="PF00685">
    <property type="entry name" value="Sulfotransfer_1"/>
    <property type="match status" value="1"/>
</dbReference>
<dbReference type="InterPro" id="IPR000863">
    <property type="entry name" value="Sulfotransferase_dom"/>
</dbReference>
<dbReference type="Proteomes" id="UP000549775">
    <property type="component" value="Unassembled WGS sequence"/>
</dbReference>
<comment type="caution">
    <text evidence="3">The sequence shown here is derived from an EMBL/GenBank/DDBJ whole genome shotgun (WGS) entry which is preliminary data.</text>
</comment>
<feature type="non-terminal residue" evidence="3">
    <location>
        <position position="1"/>
    </location>
</feature>